<reference evidence="2" key="1">
    <citation type="journal article" date="2022" name="bioRxiv">
        <title>Sequencing and chromosome-scale assembly of the giantPleurodeles waltlgenome.</title>
        <authorList>
            <person name="Brown T."/>
            <person name="Elewa A."/>
            <person name="Iarovenko S."/>
            <person name="Subramanian E."/>
            <person name="Araus A.J."/>
            <person name="Petzold A."/>
            <person name="Susuki M."/>
            <person name="Suzuki K.-i.T."/>
            <person name="Hayashi T."/>
            <person name="Toyoda A."/>
            <person name="Oliveira C."/>
            <person name="Osipova E."/>
            <person name="Leigh N.D."/>
            <person name="Simon A."/>
            <person name="Yun M.H."/>
        </authorList>
    </citation>
    <scope>NUCLEOTIDE SEQUENCE</scope>
    <source>
        <strain evidence="2">20211129_DDA</strain>
        <tissue evidence="2">Liver</tissue>
    </source>
</reference>
<evidence type="ECO:0000313" key="3">
    <source>
        <dbReference type="Proteomes" id="UP001066276"/>
    </source>
</evidence>
<evidence type="ECO:0000256" key="1">
    <source>
        <dbReference type="SAM" id="MobiDB-lite"/>
    </source>
</evidence>
<evidence type="ECO:0000313" key="2">
    <source>
        <dbReference type="EMBL" id="KAJ1106008.1"/>
    </source>
</evidence>
<proteinExistence type="predicted"/>
<dbReference type="AlphaFoldDB" id="A0AAV7MVI2"/>
<accession>A0AAV7MVI2</accession>
<organism evidence="2 3">
    <name type="scientific">Pleurodeles waltl</name>
    <name type="common">Iberian ribbed newt</name>
    <dbReference type="NCBI Taxonomy" id="8319"/>
    <lineage>
        <taxon>Eukaryota</taxon>
        <taxon>Metazoa</taxon>
        <taxon>Chordata</taxon>
        <taxon>Craniata</taxon>
        <taxon>Vertebrata</taxon>
        <taxon>Euteleostomi</taxon>
        <taxon>Amphibia</taxon>
        <taxon>Batrachia</taxon>
        <taxon>Caudata</taxon>
        <taxon>Salamandroidea</taxon>
        <taxon>Salamandridae</taxon>
        <taxon>Pleurodelinae</taxon>
        <taxon>Pleurodeles</taxon>
    </lineage>
</organism>
<feature type="region of interest" description="Disordered" evidence="1">
    <location>
        <begin position="47"/>
        <end position="74"/>
    </location>
</feature>
<comment type="caution">
    <text evidence="2">The sequence shown here is derived from an EMBL/GenBank/DDBJ whole genome shotgun (WGS) entry which is preliminary data.</text>
</comment>
<keyword evidence="3" id="KW-1185">Reference proteome</keyword>
<protein>
    <submittedName>
        <fullName evidence="2">Uncharacterized protein</fullName>
    </submittedName>
</protein>
<sequence>MSKFESKKACGREKVSHFIATPLLSCSLYLPGISADRALVWQTPSPLDVSRRRHGNTDLSTPLHQERMGDQPQLSACTSFSENRRVRVRNKADYTRFVR</sequence>
<dbReference type="Proteomes" id="UP001066276">
    <property type="component" value="Chromosome 9"/>
</dbReference>
<name>A0AAV7MVI2_PLEWA</name>
<gene>
    <name evidence="2" type="ORF">NDU88_003411</name>
</gene>
<dbReference type="EMBL" id="JANPWB010000013">
    <property type="protein sequence ID" value="KAJ1106008.1"/>
    <property type="molecule type" value="Genomic_DNA"/>
</dbReference>